<evidence type="ECO:0008006" key="3">
    <source>
        <dbReference type="Google" id="ProtNLM"/>
    </source>
</evidence>
<keyword evidence="2" id="KW-1185">Reference proteome</keyword>
<organism evidence="1 2">
    <name type="scientific">Larkinella rosea</name>
    <dbReference type="NCBI Taxonomy" id="2025312"/>
    <lineage>
        <taxon>Bacteria</taxon>
        <taxon>Pseudomonadati</taxon>
        <taxon>Bacteroidota</taxon>
        <taxon>Cytophagia</taxon>
        <taxon>Cytophagales</taxon>
        <taxon>Spirosomataceae</taxon>
        <taxon>Larkinella</taxon>
    </lineage>
</organism>
<reference evidence="1 2" key="1">
    <citation type="submission" date="2018-11" db="EMBL/GenBank/DDBJ databases">
        <authorList>
            <person name="Zhou Z."/>
            <person name="Wang G."/>
        </authorList>
    </citation>
    <scope>NUCLEOTIDE SEQUENCE [LARGE SCALE GENOMIC DNA]</scope>
    <source>
        <strain evidence="1 2">KCTC52004</strain>
    </source>
</reference>
<accession>A0A3P1C0Z8</accession>
<name>A0A3P1C0Z8_9BACT</name>
<evidence type="ECO:0000313" key="2">
    <source>
        <dbReference type="Proteomes" id="UP000271925"/>
    </source>
</evidence>
<dbReference type="OrthoDB" id="940109at2"/>
<dbReference type="AlphaFoldDB" id="A0A3P1C0Z8"/>
<gene>
    <name evidence="1" type="ORF">EHT25_04725</name>
</gene>
<comment type="caution">
    <text evidence="1">The sequence shown here is derived from an EMBL/GenBank/DDBJ whole genome shotgun (WGS) entry which is preliminary data.</text>
</comment>
<dbReference type="Proteomes" id="UP000271925">
    <property type="component" value="Unassembled WGS sequence"/>
</dbReference>
<protein>
    <recommendedName>
        <fullName evidence="3">Outer membrane protein beta-barrel domain-containing protein</fullName>
    </recommendedName>
</protein>
<dbReference type="EMBL" id="RQJO01000007">
    <property type="protein sequence ID" value="RRB07090.1"/>
    <property type="molecule type" value="Genomic_DNA"/>
</dbReference>
<sequence>MNVFLHAGFYFLLTISATIQGLAQTKPLPQPTGNHPASLAIRVGLTQLYGDLKDPVSQFYGGASLSIPITKTIAVELPVDGGELQAQQEDFYHSIAKTRFIQVAAVGSVNVLEGFRELNKVYELRPYAGAGLIFFRAEAFDFKTGKLQRLTNNAGSHRSRDGIEARGKAGVKRTHELVYVMGLRGSTALSRRMSIFCDVRLNIVRTDKLDATLDNNNNVSVPGGPVFTEGNHYDSNTKDKWGYLCVGLNLYFGERFKTN</sequence>
<dbReference type="RefSeq" id="WP_124871385.1">
    <property type="nucleotide sequence ID" value="NZ_RQJO01000007.1"/>
</dbReference>
<evidence type="ECO:0000313" key="1">
    <source>
        <dbReference type="EMBL" id="RRB07090.1"/>
    </source>
</evidence>
<proteinExistence type="predicted"/>